<dbReference type="RefSeq" id="WP_126615487.1">
    <property type="nucleotide sequence ID" value="NZ_CP034562.1"/>
</dbReference>
<dbReference type="Gene3D" id="3.90.230.10">
    <property type="entry name" value="Creatinase/methionine aminopeptidase superfamily"/>
    <property type="match status" value="1"/>
</dbReference>
<dbReference type="GO" id="GO:0006508">
    <property type="term" value="P:proteolysis"/>
    <property type="evidence" value="ECO:0007669"/>
    <property type="project" value="UniProtKB-KW"/>
</dbReference>
<dbReference type="SUPFAM" id="SSF55920">
    <property type="entry name" value="Creatinase/aminopeptidase"/>
    <property type="match status" value="1"/>
</dbReference>
<dbReference type="Proteomes" id="UP000267268">
    <property type="component" value="Chromosome 1"/>
</dbReference>
<evidence type="ECO:0000259" key="11">
    <source>
        <dbReference type="SMART" id="SM01011"/>
    </source>
</evidence>
<dbReference type="GO" id="GO:0030145">
    <property type="term" value="F:manganese ion binding"/>
    <property type="evidence" value="ECO:0007669"/>
    <property type="project" value="InterPro"/>
</dbReference>
<evidence type="ECO:0000256" key="8">
    <source>
        <dbReference type="ARBA" id="ARBA00023049"/>
    </source>
</evidence>
<dbReference type="InterPro" id="IPR001131">
    <property type="entry name" value="Peptidase_M24B_aminopep-P_CS"/>
</dbReference>
<dbReference type="PANTHER" id="PTHR43226">
    <property type="entry name" value="XAA-PRO AMINOPEPTIDASE 3"/>
    <property type="match status" value="1"/>
</dbReference>
<dbReference type="InterPro" id="IPR029149">
    <property type="entry name" value="Creatin/AminoP/Spt16_N"/>
</dbReference>
<evidence type="ECO:0000256" key="5">
    <source>
        <dbReference type="ARBA" id="ARBA00022670"/>
    </source>
</evidence>
<dbReference type="Gene3D" id="3.40.350.10">
    <property type="entry name" value="Creatinase/prolidase N-terminal domain"/>
    <property type="match status" value="1"/>
</dbReference>
<dbReference type="InterPro" id="IPR036005">
    <property type="entry name" value="Creatinase/aminopeptidase-like"/>
</dbReference>
<protein>
    <recommendedName>
        <fullName evidence="4">Xaa-Pro aminopeptidase</fullName>
        <ecNumber evidence="4">3.4.11.9</ecNumber>
    </recommendedName>
</protein>
<evidence type="ECO:0000256" key="3">
    <source>
        <dbReference type="ARBA" id="ARBA00008766"/>
    </source>
</evidence>
<sequence>MRYDKIDPKLFIENRKRFVERLKPSSVAVFNSNDIMPTSADGTMPFIQHTDIFYLSGIDQEKSILVINPDAKDPAHREILFLIETNDEIAIWEGAKLSKKQATEVSGIETVMWLSDFETTFKSLVFDAENIYLNTNEHLRADTTVETPDDRFRVTCKKQYPLHNYMRLAPIMHDLRTIKSQPEIDVMQKACDITEQGFRRVLAFTKPGVKEYEIEAEITHEFVRNGSRRHAYTPIIASGFNACVLHYIDNDQVCKDGDLMLMDFGCEYGNYASDLTRTIPVNGKFSERQAAVYSAVLRVHKAAAKMLVPGNNLVDYHVEVGNLMTQELLSLGLITADDVANEDPKWPAYKKFFMHGTSHHIGVDVHDYGHRYKTFEAGMVFTVEPGIYIREENMGIRIENDYVIQETGEPFDLMRNIPFEIEEIESLMNKA</sequence>
<evidence type="ECO:0000256" key="6">
    <source>
        <dbReference type="ARBA" id="ARBA00022723"/>
    </source>
</evidence>
<keyword evidence="13" id="KW-1185">Reference proteome</keyword>
<dbReference type="SUPFAM" id="SSF53092">
    <property type="entry name" value="Creatinase/prolidase N-terminal domain"/>
    <property type="match status" value="1"/>
</dbReference>
<gene>
    <name evidence="12" type="ORF">EI427_13470</name>
</gene>
<dbReference type="PANTHER" id="PTHR43226:SF4">
    <property type="entry name" value="XAA-PRO AMINOPEPTIDASE 3"/>
    <property type="match status" value="1"/>
</dbReference>
<dbReference type="InterPro" id="IPR000994">
    <property type="entry name" value="Pept_M24"/>
</dbReference>
<evidence type="ECO:0000256" key="7">
    <source>
        <dbReference type="ARBA" id="ARBA00022801"/>
    </source>
</evidence>
<evidence type="ECO:0000313" key="12">
    <source>
        <dbReference type="EMBL" id="AZQ63213.1"/>
    </source>
</evidence>
<accession>A0A3Q9FRR7</accession>
<comment type="catalytic activity">
    <reaction evidence="1">
        <text>Release of any N-terminal amino acid, including proline, that is linked to proline, even from a dipeptide or tripeptide.</text>
        <dbReference type="EC" id="3.4.11.9"/>
    </reaction>
</comment>
<evidence type="ECO:0000256" key="2">
    <source>
        <dbReference type="ARBA" id="ARBA00001936"/>
    </source>
</evidence>
<dbReference type="InterPro" id="IPR007865">
    <property type="entry name" value="Aminopep_P_N"/>
</dbReference>
<keyword evidence="12" id="KW-0031">Aminopeptidase</keyword>
<dbReference type="Pfam" id="PF00557">
    <property type="entry name" value="Peptidase_M24"/>
    <property type="match status" value="1"/>
</dbReference>
<keyword evidence="6 10" id="KW-0479">Metal-binding</keyword>
<dbReference type="Pfam" id="PF05195">
    <property type="entry name" value="AMP_N"/>
    <property type="match status" value="1"/>
</dbReference>
<dbReference type="EMBL" id="CP034562">
    <property type="protein sequence ID" value="AZQ63213.1"/>
    <property type="molecule type" value="Genomic_DNA"/>
</dbReference>
<organism evidence="12 13">
    <name type="scientific">Flammeovirga pectinis</name>
    <dbReference type="NCBI Taxonomy" id="2494373"/>
    <lineage>
        <taxon>Bacteria</taxon>
        <taxon>Pseudomonadati</taxon>
        <taxon>Bacteroidota</taxon>
        <taxon>Cytophagia</taxon>
        <taxon>Cytophagales</taxon>
        <taxon>Flammeovirgaceae</taxon>
        <taxon>Flammeovirga</taxon>
    </lineage>
</organism>
<feature type="domain" description="Aminopeptidase P N-terminal" evidence="11">
    <location>
        <begin position="6"/>
        <end position="142"/>
    </location>
</feature>
<dbReference type="AlphaFoldDB" id="A0A3Q9FRR7"/>
<comment type="similarity">
    <text evidence="3 10">Belongs to the peptidase M24B family.</text>
</comment>
<dbReference type="GO" id="GO:0070006">
    <property type="term" value="F:metalloaminopeptidase activity"/>
    <property type="evidence" value="ECO:0007669"/>
    <property type="project" value="InterPro"/>
</dbReference>
<proteinExistence type="inferred from homology"/>
<evidence type="ECO:0000256" key="9">
    <source>
        <dbReference type="ARBA" id="ARBA00023211"/>
    </source>
</evidence>
<dbReference type="OrthoDB" id="9806388at2"/>
<keyword evidence="9" id="KW-0464">Manganese</keyword>
<reference evidence="12 13" key="1">
    <citation type="submission" date="2018-12" db="EMBL/GenBank/DDBJ databases">
        <title>Flammeovirga pectinis sp. nov., isolated from the gut of the Korean scallop, Patinopecten yessoensis.</title>
        <authorList>
            <person name="Bae J.-W."/>
            <person name="Jeong Y.-S."/>
            <person name="Kang W."/>
        </authorList>
    </citation>
    <scope>NUCLEOTIDE SEQUENCE [LARGE SCALE GENOMIC DNA]</scope>
    <source>
        <strain evidence="12 13">L12M1</strain>
    </source>
</reference>
<evidence type="ECO:0000256" key="1">
    <source>
        <dbReference type="ARBA" id="ARBA00001424"/>
    </source>
</evidence>
<evidence type="ECO:0000313" key="13">
    <source>
        <dbReference type="Proteomes" id="UP000267268"/>
    </source>
</evidence>
<dbReference type="PROSITE" id="PS00491">
    <property type="entry name" value="PROLINE_PEPTIDASE"/>
    <property type="match status" value="1"/>
</dbReference>
<name>A0A3Q9FRR7_9BACT</name>
<keyword evidence="7" id="KW-0378">Hydrolase</keyword>
<evidence type="ECO:0000256" key="10">
    <source>
        <dbReference type="RuleBase" id="RU000590"/>
    </source>
</evidence>
<comment type="cofactor">
    <cofactor evidence="2">
        <name>Mn(2+)</name>
        <dbReference type="ChEBI" id="CHEBI:29035"/>
    </cofactor>
</comment>
<dbReference type="KEGG" id="fll:EI427_13470"/>
<keyword evidence="8" id="KW-0482">Metalloprotease</keyword>
<dbReference type="CDD" id="cd01087">
    <property type="entry name" value="Prolidase"/>
    <property type="match status" value="1"/>
</dbReference>
<dbReference type="EC" id="3.4.11.9" evidence="4"/>
<keyword evidence="5" id="KW-0645">Protease</keyword>
<evidence type="ECO:0000256" key="4">
    <source>
        <dbReference type="ARBA" id="ARBA00012574"/>
    </source>
</evidence>
<dbReference type="InterPro" id="IPR052433">
    <property type="entry name" value="X-Pro_dipept-like"/>
</dbReference>
<dbReference type="SMART" id="SM01011">
    <property type="entry name" value="AMP_N"/>
    <property type="match status" value="1"/>
</dbReference>